<comment type="similarity">
    <text evidence="1">Belongs to the GeBP family.</text>
</comment>
<comment type="caution">
    <text evidence="4">The sequence shown here is derived from an EMBL/GenBank/DDBJ whole genome shotgun (WGS) entry which is preliminary data.</text>
</comment>
<evidence type="ECO:0000256" key="2">
    <source>
        <dbReference type="SAM" id="MobiDB-lite"/>
    </source>
</evidence>
<feature type="region of interest" description="Disordered" evidence="2">
    <location>
        <begin position="204"/>
        <end position="257"/>
    </location>
</feature>
<evidence type="ECO:0000313" key="4">
    <source>
        <dbReference type="EMBL" id="OAY69560.1"/>
    </source>
</evidence>
<dbReference type="Pfam" id="PF04504">
    <property type="entry name" value="GeBP-like_DBD"/>
    <property type="match status" value="1"/>
</dbReference>
<reference evidence="4 5" key="1">
    <citation type="journal article" date="2016" name="DNA Res.">
        <title>The draft genome of MD-2 pineapple using hybrid error correction of long reads.</title>
        <authorList>
            <person name="Redwan R.M."/>
            <person name="Saidin A."/>
            <person name="Kumar S.V."/>
        </authorList>
    </citation>
    <scope>NUCLEOTIDE SEQUENCE [LARGE SCALE GENOMIC DNA]</scope>
    <source>
        <strain evidence="5">cv. MD2</strain>
        <tissue evidence="4">Leaf</tissue>
    </source>
</reference>
<dbReference type="EMBL" id="LSRQ01004376">
    <property type="protein sequence ID" value="OAY69560.1"/>
    <property type="molecule type" value="Genomic_DNA"/>
</dbReference>
<sequence>MASAEEEEKERAVFDDDDGDDSEEEEEEEDDDDDTDDDLPAAAAAAAAPPPPASPMEAERHTDSTADADDGAPTTSGAKPNRNRNPNPNRGAHGGGAAAAEEARRLFQRLWTEEEELVILRGFSEFTTRRGTAFASHQYDTGPFYDEMRRQLPLDFSKSQLVEKLRRLKKKYLNCVARLRSAADSFAFRSPHEQALFEIARNIWTPSSDPNPDPANPIINNSDSDRKPPRLRSRRQQQRQQRRLRRATAAAAAAAAAEDPIPVPVPVPVPVPISVTVENPTPKPPPPLATPAAASDLSPLLFKELVGAAIGGPLLGFGGGSSVSNLGDGRWRKQQILELEVYLKRLELLREHIESTLRELKGSSGGA</sequence>
<dbReference type="STRING" id="4615.A0A199UY37"/>
<feature type="compositionally biased region" description="Basic residues" evidence="2">
    <location>
        <begin position="229"/>
        <end position="246"/>
    </location>
</feature>
<evidence type="ECO:0000259" key="3">
    <source>
        <dbReference type="Pfam" id="PF04504"/>
    </source>
</evidence>
<organism evidence="4 5">
    <name type="scientific">Ananas comosus</name>
    <name type="common">Pineapple</name>
    <name type="synonym">Ananas ananas</name>
    <dbReference type="NCBI Taxonomy" id="4615"/>
    <lineage>
        <taxon>Eukaryota</taxon>
        <taxon>Viridiplantae</taxon>
        <taxon>Streptophyta</taxon>
        <taxon>Embryophyta</taxon>
        <taxon>Tracheophyta</taxon>
        <taxon>Spermatophyta</taxon>
        <taxon>Magnoliopsida</taxon>
        <taxon>Liliopsida</taxon>
        <taxon>Poales</taxon>
        <taxon>Bromeliaceae</taxon>
        <taxon>Bromelioideae</taxon>
        <taxon>Ananas</taxon>
    </lineage>
</organism>
<dbReference type="AlphaFoldDB" id="A0A199UY37"/>
<proteinExistence type="inferred from homology"/>
<dbReference type="GO" id="GO:0006355">
    <property type="term" value="P:regulation of DNA-templated transcription"/>
    <property type="evidence" value="ECO:0007669"/>
    <property type="project" value="InterPro"/>
</dbReference>
<name>A0A199UY37_ANACO</name>
<feature type="compositionally biased region" description="Low complexity" evidence="2">
    <location>
        <begin position="247"/>
        <end position="257"/>
    </location>
</feature>
<feature type="region of interest" description="Disordered" evidence="2">
    <location>
        <begin position="1"/>
        <end position="100"/>
    </location>
</feature>
<dbReference type="InterPro" id="IPR053932">
    <property type="entry name" value="GeBP-like_DBD"/>
</dbReference>
<feature type="domain" description="Glabrous enhancer-binding protein-like DBD" evidence="3">
    <location>
        <begin position="107"/>
        <end position="204"/>
    </location>
</feature>
<dbReference type="PANTHER" id="PTHR31662">
    <property type="entry name" value="BNAANNG10740D PROTEIN-RELATED"/>
    <property type="match status" value="1"/>
</dbReference>
<gene>
    <name evidence="4" type="ORF">ACMD2_08905</name>
</gene>
<dbReference type="Proteomes" id="UP000092600">
    <property type="component" value="Unassembled WGS sequence"/>
</dbReference>
<dbReference type="GO" id="GO:0005634">
    <property type="term" value="C:nucleus"/>
    <property type="evidence" value="ECO:0007669"/>
    <property type="project" value="TreeGrafter"/>
</dbReference>
<feature type="compositionally biased region" description="Acidic residues" evidence="2">
    <location>
        <begin position="15"/>
        <end position="39"/>
    </location>
</feature>
<dbReference type="InterPro" id="IPR007592">
    <property type="entry name" value="GEBP"/>
</dbReference>
<protein>
    <submittedName>
        <fullName evidence="4">Mediator-associated protein 1</fullName>
    </submittedName>
</protein>
<feature type="compositionally biased region" description="Low complexity" evidence="2">
    <location>
        <begin position="77"/>
        <end position="91"/>
    </location>
</feature>
<evidence type="ECO:0000313" key="5">
    <source>
        <dbReference type="Proteomes" id="UP000092600"/>
    </source>
</evidence>
<dbReference type="PANTHER" id="PTHR31662:SF1">
    <property type="entry name" value="OS01G0249900 PROTEIN"/>
    <property type="match status" value="1"/>
</dbReference>
<evidence type="ECO:0000256" key="1">
    <source>
        <dbReference type="ARBA" id="ARBA00010820"/>
    </source>
</evidence>
<accession>A0A199UY37</accession>